<organism evidence="1 2">
    <name type="scientific">Penaeus vannamei</name>
    <name type="common">Whiteleg shrimp</name>
    <name type="synonym">Litopenaeus vannamei</name>
    <dbReference type="NCBI Taxonomy" id="6689"/>
    <lineage>
        <taxon>Eukaryota</taxon>
        <taxon>Metazoa</taxon>
        <taxon>Ecdysozoa</taxon>
        <taxon>Arthropoda</taxon>
        <taxon>Crustacea</taxon>
        <taxon>Multicrustacea</taxon>
        <taxon>Malacostraca</taxon>
        <taxon>Eumalacostraca</taxon>
        <taxon>Eucarida</taxon>
        <taxon>Decapoda</taxon>
        <taxon>Dendrobranchiata</taxon>
        <taxon>Penaeoidea</taxon>
        <taxon>Penaeidae</taxon>
        <taxon>Penaeus</taxon>
    </lineage>
</organism>
<name>A0A423SBV6_PENVA</name>
<dbReference type="Proteomes" id="UP000283509">
    <property type="component" value="Unassembled WGS sequence"/>
</dbReference>
<reference evidence="1 2" key="1">
    <citation type="submission" date="2018-04" db="EMBL/GenBank/DDBJ databases">
        <authorList>
            <person name="Zhang X."/>
            <person name="Yuan J."/>
            <person name="Li F."/>
            <person name="Xiang J."/>
        </authorList>
    </citation>
    <scope>NUCLEOTIDE SEQUENCE [LARGE SCALE GENOMIC DNA]</scope>
    <source>
        <tissue evidence="1">Muscle</tissue>
    </source>
</reference>
<protein>
    <submittedName>
        <fullName evidence="1">Uncharacterized protein</fullName>
    </submittedName>
</protein>
<accession>A0A423SBV6</accession>
<dbReference type="EMBL" id="QCYY01004036">
    <property type="protein sequence ID" value="ROT61675.1"/>
    <property type="molecule type" value="Genomic_DNA"/>
</dbReference>
<gene>
    <name evidence="1" type="ORF">C7M84_020523</name>
</gene>
<evidence type="ECO:0000313" key="2">
    <source>
        <dbReference type="Proteomes" id="UP000283509"/>
    </source>
</evidence>
<reference evidence="1 2" key="2">
    <citation type="submission" date="2019-01" db="EMBL/GenBank/DDBJ databases">
        <title>The decoding of complex shrimp genome reveals the adaptation for benthos swimmer, frequently molting mechanism and breeding impact on genome.</title>
        <authorList>
            <person name="Sun Y."/>
            <person name="Gao Y."/>
            <person name="Yu Y."/>
        </authorList>
    </citation>
    <scope>NUCLEOTIDE SEQUENCE [LARGE SCALE GENOMIC DNA]</scope>
    <source>
        <tissue evidence="1">Muscle</tissue>
    </source>
</reference>
<proteinExistence type="predicted"/>
<keyword evidence="2" id="KW-1185">Reference proteome</keyword>
<sequence>MFIERHGVFRLSSAALTTRRGNFFERQRGLRSIRLHGERICLEEGRGSAVYPSSIQEREISIGEAVGSIRPLRWVHPPRSEFALRVPRGPSVYPSTQGANFPLRGTMSFVGYAALATGAEDFHWERTWSPSIRHTTERNFIERHVFRSYTVLKKPKGKSRVSIGGEAHVVCPRLSLTQERNFIEEANVSFGFYVYDGGQWVLLSVYTGTRISIEEHVVFVYPSRQRNFYGEARLGASSVFPNRERISMEEVHVVLFVYPVYPRRNFIERGSEFLCGRSSGYSSSRLRRSEFTRLERQWFLVSSTTERIFLLGRGTWCAFAAPVYTDGGISIERQVVLRLVRLRRKRFHGEAQGTVVLVVYVDTRERFPIEEARGHLAFIVNIVYTGAKIFVLRSHVVAFVYRLTTGAISIEGPWCLFLSRLTGGISIGEHVGANFHWEARGPWSIRLHRSGNFIERHVVFRLSVYTGGEFPLRGTWSFVYPSTQERISIERHVERISIERSTWSFVYPSTQERISIERHVERISLRGTWSSSIRLHRSVARGPPSIRLHRSEFPLRGTWSSVYPSTQERISIERHVVLVYPSTQERISIERHVVFVYPSTQERISLRGTWSFVYPSTQERISLRGTWSFVYPSTQERISIERTWSFVYLLTHRSEFPLRGNVVFVYPSTQERISFERHVVLVYPSTQERISIERHVVSVYPSITGANFRIGEARGGPSIPSTQERIFPLRGTWSFVYPSH</sequence>
<comment type="caution">
    <text evidence="1">The sequence shown here is derived from an EMBL/GenBank/DDBJ whole genome shotgun (WGS) entry which is preliminary data.</text>
</comment>
<dbReference type="AlphaFoldDB" id="A0A423SBV6"/>
<evidence type="ECO:0000313" key="1">
    <source>
        <dbReference type="EMBL" id="ROT61675.1"/>
    </source>
</evidence>